<dbReference type="InterPro" id="IPR029519">
    <property type="entry name" value="RdCVF2"/>
</dbReference>
<dbReference type="InterPro" id="IPR012336">
    <property type="entry name" value="Thioredoxin-like_fold"/>
</dbReference>
<evidence type="ECO:0000256" key="1">
    <source>
        <dbReference type="SAM" id="MobiDB-lite"/>
    </source>
</evidence>
<dbReference type="PANTHER" id="PTHR46762">
    <property type="entry name" value="NUCLEOREDOXIN-LIKE PROTEIN 2"/>
    <property type="match status" value="1"/>
</dbReference>
<evidence type="ECO:0000313" key="4">
    <source>
        <dbReference type="Proteomes" id="UP001634394"/>
    </source>
</evidence>
<protein>
    <recommendedName>
        <fullName evidence="2">Thioredoxin domain-containing protein</fullName>
    </recommendedName>
</protein>
<evidence type="ECO:0000313" key="3">
    <source>
        <dbReference type="EMBL" id="KAL3868647.1"/>
    </source>
</evidence>
<dbReference type="EMBL" id="JBJQND010000008">
    <property type="protein sequence ID" value="KAL3868647.1"/>
    <property type="molecule type" value="Genomic_DNA"/>
</dbReference>
<dbReference type="CDD" id="cd02964">
    <property type="entry name" value="TryX_like_family"/>
    <property type="match status" value="1"/>
</dbReference>
<dbReference type="Gene3D" id="3.40.30.10">
    <property type="entry name" value="Glutaredoxin"/>
    <property type="match status" value="1"/>
</dbReference>
<dbReference type="PROSITE" id="PS51352">
    <property type="entry name" value="THIOREDOXIN_2"/>
    <property type="match status" value="1"/>
</dbReference>
<name>A0ABD3W456_SINWO</name>
<dbReference type="PANTHER" id="PTHR46762:SF1">
    <property type="entry name" value="NUCLEOREDOXIN-LIKE PROTEIN 2"/>
    <property type="match status" value="1"/>
</dbReference>
<accession>A0ABD3W456</accession>
<dbReference type="InterPro" id="IPR013766">
    <property type="entry name" value="Thioredoxin_domain"/>
</dbReference>
<sequence length="257" mass="29640">MAALFKDMKLATKEYYSKPKKIPDEERLTVQLGLEHEKTEEDLRREEEEKEQGMVPAADVLNDKIVGLYFSAGWCPPCQLFTPMLCDLYLELKNRSASFEVVFVSFDKKEEDMISYYKEKHCDWFAVPFGIPKIEELREKFGITAVPKLVIVNKDGEIITQKGRKEIQDKGVICYRNWEQIATTLESKTSQVQDEDADQSKEVTEGKIETAGDKTKSKLETTGDKAKNKFYILFQCKHSTFLLFVPADKIRIQNVNL</sequence>
<dbReference type="AlphaFoldDB" id="A0ABD3W456"/>
<dbReference type="Proteomes" id="UP001634394">
    <property type="component" value="Unassembled WGS sequence"/>
</dbReference>
<reference evidence="3 4" key="1">
    <citation type="submission" date="2024-11" db="EMBL/GenBank/DDBJ databases">
        <title>Chromosome-level genome assembly of the freshwater bivalve Anodonta woodiana.</title>
        <authorList>
            <person name="Chen X."/>
        </authorList>
    </citation>
    <scope>NUCLEOTIDE SEQUENCE [LARGE SCALE GENOMIC DNA]</scope>
    <source>
        <strain evidence="3">MN2024</strain>
        <tissue evidence="3">Gills</tissue>
    </source>
</reference>
<dbReference type="InterPro" id="IPR036249">
    <property type="entry name" value="Thioredoxin-like_sf"/>
</dbReference>
<dbReference type="Pfam" id="PF13905">
    <property type="entry name" value="Thioredoxin_8"/>
    <property type="match status" value="1"/>
</dbReference>
<feature type="domain" description="Thioredoxin" evidence="2">
    <location>
        <begin position="16"/>
        <end position="190"/>
    </location>
</feature>
<proteinExistence type="predicted"/>
<organism evidence="3 4">
    <name type="scientific">Sinanodonta woodiana</name>
    <name type="common">Chinese pond mussel</name>
    <name type="synonym">Anodonta woodiana</name>
    <dbReference type="NCBI Taxonomy" id="1069815"/>
    <lineage>
        <taxon>Eukaryota</taxon>
        <taxon>Metazoa</taxon>
        <taxon>Spiralia</taxon>
        <taxon>Lophotrochozoa</taxon>
        <taxon>Mollusca</taxon>
        <taxon>Bivalvia</taxon>
        <taxon>Autobranchia</taxon>
        <taxon>Heteroconchia</taxon>
        <taxon>Palaeoheterodonta</taxon>
        <taxon>Unionida</taxon>
        <taxon>Unionoidea</taxon>
        <taxon>Unionidae</taxon>
        <taxon>Unioninae</taxon>
        <taxon>Sinanodonta</taxon>
    </lineage>
</organism>
<feature type="region of interest" description="Disordered" evidence="1">
    <location>
        <begin position="189"/>
        <end position="219"/>
    </location>
</feature>
<gene>
    <name evidence="3" type="ORF">ACJMK2_041427</name>
</gene>
<evidence type="ECO:0000259" key="2">
    <source>
        <dbReference type="PROSITE" id="PS51352"/>
    </source>
</evidence>
<feature type="compositionally biased region" description="Basic and acidic residues" evidence="1">
    <location>
        <begin position="198"/>
        <end position="219"/>
    </location>
</feature>
<keyword evidence="4" id="KW-1185">Reference proteome</keyword>
<comment type="caution">
    <text evidence="3">The sequence shown here is derived from an EMBL/GenBank/DDBJ whole genome shotgun (WGS) entry which is preliminary data.</text>
</comment>
<dbReference type="SUPFAM" id="SSF52833">
    <property type="entry name" value="Thioredoxin-like"/>
    <property type="match status" value="1"/>
</dbReference>